<feature type="region of interest" description="Disordered" evidence="1">
    <location>
        <begin position="115"/>
        <end position="136"/>
    </location>
</feature>
<dbReference type="OrthoDB" id="249703at2759"/>
<sequence length="136" mass="15577">MPAFALYGGRGSTNTDRVRLTLAEGDFTNYELVLLNLQKGEQKSEENMKRHPWGKIVKYLLSLFPRGWFTLYESRVIYKHLARKYSFPLLPPESDVEAVALFDQAQSTEMLLRLSKDGQRGVPRKNAPHQFSGRGC</sequence>
<dbReference type="SUPFAM" id="SSF52833">
    <property type="entry name" value="Thioredoxin-like"/>
    <property type="match status" value="1"/>
</dbReference>
<dbReference type="EMBL" id="KV875095">
    <property type="protein sequence ID" value="OIW32565.1"/>
    <property type="molecule type" value="Genomic_DNA"/>
</dbReference>
<dbReference type="InterPro" id="IPR004045">
    <property type="entry name" value="Glutathione_S-Trfase_N"/>
</dbReference>
<protein>
    <recommendedName>
        <fullName evidence="2">GST N-terminal domain-containing protein</fullName>
    </recommendedName>
</protein>
<dbReference type="AlphaFoldDB" id="A0A1J7IZ62"/>
<gene>
    <name evidence="3" type="ORF">CONLIGDRAFT_642270</name>
</gene>
<proteinExistence type="predicted"/>
<accession>A0A1J7IZ62</accession>
<reference evidence="3 4" key="1">
    <citation type="submission" date="2016-10" db="EMBL/GenBank/DDBJ databases">
        <title>Draft genome sequence of Coniochaeta ligniaria NRRL30616, a lignocellulolytic fungus for bioabatement of inhibitors in plant biomass hydrolysates.</title>
        <authorList>
            <consortium name="DOE Joint Genome Institute"/>
            <person name="Jimenez D.J."/>
            <person name="Hector R.E."/>
            <person name="Riley R."/>
            <person name="Sun H."/>
            <person name="Grigoriev I.V."/>
            <person name="Van Elsas J.D."/>
            <person name="Nichols N.N."/>
        </authorList>
    </citation>
    <scope>NUCLEOTIDE SEQUENCE [LARGE SCALE GENOMIC DNA]</scope>
    <source>
        <strain evidence="3 4">NRRL 30616</strain>
    </source>
</reference>
<name>A0A1J7IZ62_9PEZI</name>
<evidence type="ECO:0000259" key="2">
    <source>
        <dbReference type="PROSITE" id="PS50404"/>
    </source>
</evidence>
<dbReference type="InterPro" id="IPR036249">
    <property type="entry name" value="Thioredoxin-like_sf"/>
</dbReference>
<dbReference type="Proteomes" id="UP000182658">
    <property type="component" value="Unassembled WGS sequence"/>
</dbReference>
<evidence type="ECO:0000313" key="4">
    <source>
        <dbReference type="Proteomes" id="UP000182658"/>
    </source>
</evidence>
<dbReference type="InParanoid" id="A0A1J7IZ62"/>
<dbReference type="Gene3D" id="3.40.30.10">
    <property type="entry name" value="Glutaredoxin"/>
    <property type="match status" value="1"/>
</dbReference>
<feature type="domain" description="GST N-terminal" evidence="2">
    <location>
        <begin position="2"/>
        <end position="89"/>
    </location>
</feature>
<dbReference type="PROSITE" id="PS50404">
    <property type="entry name" value="GST_NTER"/>
    <property type="match status" value="1"/>
</dbReference>
<organism evidence="3 4">
    <name type="scientific">Coniochaeta ligniaria NRRL 30616</name>
    <dbReference type="NCBI Taxonomy" id="1408157"/>
    <lineage>
        <taxon>Eukaryota</taxon>
        <taxon>Fungi</taxon>
        <taxon>Dikarya</taxon>
        <taxon>Ascomycota</taxon>
        <taxon>Pezizomycotina</taxon>
        <taxon>Sordariomycetes</taxon>
        <taxon>Sordariomycetidae</taxon>
        <taxon>Coniochaetales</taxon>
        <taxon>Coniochaetaceae</taxon>
        <taxon>Coniochaeta</taxon>
    </lineage>
</organism>
<evidence type="ECO:0000256" key="1">
    <source>
        <dbReference type="SAM" id="MobiDB-lite"/>
    </source>
</evidence>
<evidence type="ECO:0000313" key="3">
    <source>
        <dbReference type="EMBL" id="OIW32565.1"/>
    </source>
</evidence>
<dbReference type="STRING" id="1408157.A0A1J7IZ62"/>
<dbReference type="Pfam" id="PF02798">
    <property type="entry name" value="GST_N"/>
    <property type="match status" value="1"/>
</dbReference>
<keyword evidence="4" id="KW-1185">Reference proteome</keyword>